<sequence length="628" mass="71310">MAGVGLLCRIFLIFREFLDRLLRTGKFERDPHHRFIYRALDPSRSEIRLLQLEPGVRDADIHCSLVHTFLEDKPPYEALSYTWGDAKKRRDIFMDGHRFSITTNLEIALRYLRRSDEARTLWVDALCINQEDLQERAQQVRKMRDIFWSSQHVLAWTGEPDEDSGQVLEFLQLLSEPSVFMASFKLAEKPGPMGLWGANFNSDWNKFKLLFKFLNRPYWSRVWVVQELAIPGSGIGIGAWLDKDKLLLSCGSRWLPFSKIYVAWLTLGTLMPGILSSIACLNSAEPSSRVKPAALDMFETVQCNIRTASGQKPSIGYLLRTTYFLKATDPRDRVYALLALARDEDRVLVPDYSISNAQMLRVLVQHLILTDNNLMALSGNRLPCQKSTGGCSSWTLDPRRFIKSPRIDWEPETTSFVVSKSKPLVATFSNDLRFLTIKGRIVGKIDTVIGPFDFDKFPGLPSELASPTEFTKRLEELEQYGLSLAPSKREMFWRTLVLDSGKNGQVSQVSPAPAAIGEWFDAIVNRSGEHSAVVGECMKLFYAQAAFTSRCFYTTKSGGNGLGPYQTMPGDLVTILYGGQFCYILRECGDYYTFVGDAYLHGVMRGELLDLGMQKEWEKLEEKDFVLC</sequence>
<evidence type="ECO:0000313" key="3">
    <source>
        <dbReference type="Proteomes" id="UP000184330"/>
    </source>
</evidence>
<accession>A0A1L7XQU3</accession>
<dbReference type="Pfam" id="PF06985">
    <property type="entry name" value="HET"/>
    <property type="match status" value="1"/>
</dbReference>
<organism evidence="2 3">
    <name type="scientific">Phialocephala subalpina</name>
    <dbReference type="NCBI Taxonomy" id="576137"/>
    <lineage>
        <taxon>Eukaryota</taxon>
        <taxon>Fungi</taxon>
        <taxon>Dikarya</taxon>
        <taxon>Ascomycota</taxon>
        <taxon>Pezizomycotina</taxon>
        <taxon>Leotiomycetes</taxon>
        <taxon>Helotiales</taxon>
        <taxon>Mollisiaceae</taxon>
        <taxon>Phialocephala</taxon>
        <taxon>Phialocephala fortinii species complex</taxon>
    </lineage>
</organism>
<dbReference type="AlphaFoldDB" id="A0A1L7XQU3"/>
<evidence type="ECO:0000313" key="2">
    <source>
        <dbReference type="EMBL" id="CZR67422.1"/>
    </source>
</evidence>
<name>A0A1L7XQU3_9HELO</name>
<reference evidence="2 3" key="1">
    <citation type="submission" date="2016-03" db="EMBL/GenBank/DDBJ databases">
        <authorList>
            <person name="Ploux O."/>
        </authorList>
    </citation>
    <scope>NUCLEOTIDE SEQUENCE [LARGE SCALE GENOMIC DNA]</scope>
    <source>
        <strain evidence="2 3">UAMH 11012</strain>
    </source>
</reference>
<keyword evidence="3" id="KW-1185">Reference proteome</keyword>
<dbReference type="Proteomes" id="UP000184330">
    <property type="component" value="Unassembled WGS sequence"/>
</dbReference>
<evidence type="ECO:0000259" key="1">
    <source>
        <dbReference type="Pfam" id="PF06985"/>
    </source>
</evidence>
<dbReference type="InterPro" id="IPR010730">
    <property type="entry name" value="HET"/>
</dbReference>
<dbReference type="EMBL" id="FJOG01000044">
    <property type="protein sequence ID" value="CZR67422.1"/>
    <property type="molecule type" value="Genomic_DNA"/>
</dbReference>
<dbReference type="Pfam" id="PF26639">
    <property type="entry name" value="Het-6_barrel"/>
    <property type="match status" value="1"/>
</dbReference>
<dbReference type="PANTHER" id="PTHR24148">
    <property type="entry name" value="ANKYRIN REPEAT DOMAIN-CONTAINING PROTEIN 39 HOMOLOG-RELATED"/>
    <property type="match status" value="1"/>
</dbReference>
<dbReference type="InterPro" id="IPR052895">
    <property type="entry name" value="HetReg/Transcr_Mod"/>
</dbReference>
<gene>
    <name evidence="2" type="ORF">PAC_17321</name>
</gene>
<dbReference type="PANTHER" id="PTHR24148:SF82">
    <property type="entry name" value="HETEROKARYON INCOMPATIBILITY DOMAIN-CONTAINING PROTEIN"/>
    <property type="match status" value="1"/>
</dbReference>
<dbReference type="OrthoDB" id="3557394at2759"/>
<proteinExistence type="predicted"/>
<feature type="domain" description="Heterokaryon incompatibility" evidence="1">
    <location>
        <begin position="76"/>
        <end position="227"/>
    </location>
</feature>
<protein>
    <recommendedName>
        <fullName evidence="1">Heterokaryon incompatibility domain-containing protein</fullName>
    </recommendedName>
</protein>